<evidence type="ECO:0000313" key="2">
    <source>
        <dbReference type="EMBL" id="CAG8832468.1"/>
    </source>
</evidence>
<accession>A0ABN7WJQ6</accession>
<feature type="non-terminal residue" evidence="2">
    <location>
        <position position="51"/>
    </location>
</feature>
<dbReference type="Proteomes" id="UP000789901">
    <property type="component" value="Unassembled WGS sequence"/>
</dbReference>
<keyword evidence="3" id="KW-1185">Reference proteome</keyword>
<organism evidence="2 3">
    <name type="scientific">Gigaspora margarita</name>
    <dbReference type="NCBI Taxonomy" id="4874"/>
    <lineage>
        <taxon>Eukaryota</taxon>
        <taxon>Fungi</taxon>
        <taxon>Fungi incertae sedis</taxon>
        <taxon>Mucoromycota</taxon>
        <taxon>Glomeromycotina</taxon>
        <taxon>Glomeromycetes</taxon>
        <taxon>Diversisporales</taxon>
        <taxon>Gigasporaceae</taxon>
        <taxon>Gigaspora</taxon>
    </lineage>
</organism>
<protein>
    <submittedName>
        <fullName evidence="2">3433_t:CDS:1</fullName>
    </submittedName>
</protein>
<feature type="compositionally biased region" description="Basic and acidic residues" evidence="1">
    <location>
        <begin position="41"/>
        <end position="51"/>
    </location>
</feature>
<reference evidence="2 3" key="1">
    <citation type="submission" date="2021-06" db="EMBL/GenBank/DDBJ databases">
        <authorList>
            <person name="Kallberg Y."/>
            <person name="Tangrot J."/>
            <person name="Rosling A."/>
        </authorList>
    </citation>
    <scope>NUCLEOTIDE SEQUENCE [LARGE SCALE GENOMIC DNA]</scope>
    <source>
        <strain evidence="2 3">120-4 pot B 10/14</strain>
    </source>
</reference>
<proteinExistence type="predicted"/>
<evidence type="ECO:0000256" key="1">
    <source>
        <dbReference type="SAM" id="MobiDB-lite"/>
    </source>
</evidence>
<gene>
    <name evidence="2" type="ORF">GMARGA_LOCUS31070</name>
</gene>
<name>A0ABN7WJQ6_GIGMA</name>
<sequence length="51" mass="6051">SKQYNKQEILEIMISKDAKLEETTNLHNMNTPESGHYMRLKNKEKNTQKNT</sequence>
<feature type="region of interest" description="Disordered" evidence="1">
    <location>
        <begin position="24"/>
        <end position="51"/>
    </location>
</feature>
<feature type="non-terminal residue" evidence="2">
    <location>
        <position position="1"/>
    </location>
</feature>
<dbReference type="EMBL" id="CAJVQB010045429">
    <property type="protein sequence ID" value="CAG8832468.1"/>
    <property type="molecule type" value="Genomic_DNA"/>
</dbReference>
<evidence type="ECO:0000313" key="3">
    <source>
        <dbReference type="Proteomes" id="UP000789901"/>
    </source>
</evidence>
<comment type="caution">
    <text evidence="2">The sequence shown here is derived from an EMBL/GenBank/DDBJ whole genome shotgun (WGS) entry which is preliminary data.</text>
</comment>